<name>B9TBE8_RICCO</name>
<dbReference type="Proteomes" id="UP000008311">
    <property type="component" value="Unassembled WGS sequence"/>
</dbReference>
<sequence>MDHGLNGHCLKELCPGDRRPPTRIKNPPGGLPSYKSHDTGAGFSKKPRWRVAKRAHLETWDLSRKCEGCLKPAGR</sequence>
<dbReference type="EMBL" id="EQ976457">
    <property type="protein sequence ID" value="EEF26815.1"/>
    <property type="molecule type" value="Genomic_DNA"/>
</dbReference>
<gene>
    <name evidence="2" type="ORF">RCOM_2126450</name>
</gene>
<feature type="compositionally biased region" description="Basic and acidic residues" evidence="1">
    <location>
        <begin position="1"/>
        <end position="20"/>
    </location>
</feature>
<dbReference type="InParanoid" id="B9TBE8"/>
<organism evidence="2 3">
    <name type="scientific">Ricinus communis</name>
    <name type="common">Castor bean</name>
    <dbReference type="NCBI Taxonomy" id="3988"/>
    <lineage>
        <taxon>Eukaryota</taxon>
        <taxon>Viridiplantae</taxon>
        <taxon>Streptophyta</taxon>
        <taxon>Embryophyta</taxon>
        <taxon>Tracheophyta</taxon>
        <taxon>Spermatophyta</taxon>
        <taxon>Magnoliopsida</taxon>
        <taxon>eudicotyledons</taxon>
        <taxon>Gunneridae</taxon>
        <taxon>Pentapetalae</taxon>
        <taxon>rosids</taxon>
        <taxon>fabids</taxon>
        <taxon>Malpighiales</taxon>
        <taxon>Euphorbiaceae</taxon>
        <taxon>Acalyphoideae</taxon>
        <taxon>Acalypheae</taxon>
        <taxon>Ricinus</taxon>
    </lineage>
</organism>
<evidence type="ECO:0000313" key="3">
    <source>
        <dbReference type="Proteomes" id="UP000008311"/>
    </source>
</evidence>
<reference evidence="3" key="1">
    <citation type="journal article" date="2010" name="Nat. Biotechnol.">
        <title>Draft genome sequence of the oilseed species Ricinus communis.</title>
        <authorList>
            <person name="Chan A.P."/>
            <person name="Crabtree J."/>
            <person name="Zhao Q."/>
            <person name="Lorenzi H."/>
            <person name="Orvis J."/>
            <person name="Puiu D."/>
            <person name="Melake-Berhan A."/>
            <person name="Jones K.M."/>
            <person name="Redman J."/>
            <person name="Chen G."/>
            <person name="Cahoon E.B."/>
            <person name="Gedil M."/>
            <person name="Stanke M."/>
            <person name="Haas B.J."/>
            <person name="Wortman J.R."/>
            <person name="Fraser-Liggett C.M."/>
            <person name="Ravel J."/>
            <person name="Rabinowicz P.D."/>
        </authorList>
    </citation>
    <scope>NUCLEOTIDE SEQUENCE [LARGE SCALE GENOMIC DNA]</scope>
    <source>
        <strain evidence="3">cv. Hale</strain>
    </source>
</reference>
<accession>B9TBE8</accession>
<evidence type="ECO:0000313" key="2">
    <source>
        <dbReference type="EMBL" id="EEF26815.1"/>
    </source>
</evidence>
<evidence type="ECO:0000256" key="1">
    <source>
        <dbReference type="SAM" id="MobiDB-lite"/>
    </source>
</evidence>
<protein>
    <submittedName>
        <fullName evidence="2">Uncharacterized protein</fullName>
    </submittedName>
</protein>
<feature type="region of interest" description="Disordered" evidence="1">
    <location>
        <begin position="1"/>
        <end position="46"/>
    </location>
</feature>
<proteinExistence type="predicted"/>
<dbReference type="AlphaFoldDB" id="B9TBE8"/>
<keyword evidence="3" id="KW-1185">Reference proteome</keyword>